<dbReference type="PRINTS" id="PR02012">
    <property type="entry name" value="RCMTNOP2"/>
</dbReference>
<dbReference type="InterPro" id="IPR023273">
    <property type="entry name" value="RCMT_NOP2"/>
</dbReference>
<dbReference type="GO" id="GO:0005730">
    <property type="term" value="C:nucleolus"/>
    <property type="evidence" value="ECO:0007669"/>
    <property type="project" value="UniProtKB-SubCell"/>
</dbReference>
<sequence length="802" mass="91342">MPSTTKKSKSANMRKSLLLNQKKKLLQEQKKQMMQQQEQQISAPKAQQKTNSKKRKLPQEDSRNGGIAAKRQKVQKDKKSQKKTNSASVQKKSNKFASLDSDIMSAQQFMHEEIDEDEEMLQNDNFQNEQLVDVDAEMRKLGVEERRGDFEDDNDEEEQEAMAQLRNKVFSKKVVVNGRGKKELVENSASSSDSNDDTSSSDDEQQAVRSKSITSTEKPDKKKREFGVDIDRDEYRMLISGRTHMRDEGELSSDEEDDEFNVDGQGGILLGSESDEESDDPLKEMIAASRQIDEERALVEEEADDELKAMALHQPDSTLMQDMDEYRRIKEEQGDENELGAPPPGSETAGLFQAEDITQIYARIAENLRVLTNFKKFKEEGYTRQDYLELLKEDLCKYYGYLPDLIDKFASMFSAAELVELLEANEAPRPVVLRTNPLKSRRREVAEALIRRGVNLDPLDRWSNVGLKVYDTEVPVGATPEYLAGWYMIQGASSFLPVIALNPEPNEVVVDMASAPGGKTTYMSALMKNTGVIYANDPEKKRTKGLTANIYRLGVRNAIVCNYDGRELPAVVHPKADKVLLDAPCTGTGIIARDPSVKTTRDNVDITNMSKLQKELLLAAIDTCKDPQKSDKPVYIVYSTCSICPEENEEVISYAMKKRFVRVVDTGLPKKLGKPGFKKVFNKRFDPSVELSRRIYPHAHNMDGFYVCKLQKYADGPRDEQEKHYKKVKHEQSIKERQLQKKENIKLQKEREIHNKKLLQTAEQHHGGNTEAARQWMKERKSRMLSDPEYKNIKPSKGGKRR</sequence>
<feature type="compositionally biased region" description="Acidic residues" evidence="10">
    <location>
        <begin position="194"/>
        <end position="205"/>
    </location>
</feature>
<evidence type="ECO:0000256" key="1">
    <source>
        <dbReference type="ARBA" id="ARBA00004604"/>
    </source>
</evidence>
<dbReference type="InterPro" id="IPR001678">
    <property type="entry name" value="MeTrfase_RsmB-F_NOP2_dom"/>
</dbReference>
<comment type="similarity">
    <text evidence="2 9">Belongs to the class I-like SAM-binding methyltransferase superfamily. RsmB/NOP family.</text>
</comment>
<dbReference type="GO" id="GO:0009383">
    <property type="term" value="F:rRNA (cytosine-C5-)-methyltransferase activity"/>
    <property type="evidence" value="ECO:0007669"/>
    <property type="project" value="TreeGrafter"/>
</dbReference>
<feature type="active site" description="Nucleophile" evidence="9">
    <location>
        <position position="641"/>
    </location>
</feature>
<keyword evidence="3" id="KW-0690">Ribosome biogenesis</keyword>
<dbReference type="Pfam" id="PF01189">
    <property type="entry name" value="Methyltr_RsmB-F"/>
    <property type="match status" value="1"/>
</dbReference>
<dbReference type="PANTHER" id="PTHR22807">
    <property type="entry name" value="NOP2 YEAST -RELATED NOL1/NOP2/FMU SUN DOMAIN-CONTAINING"/>
    <property type="match status" value="1"/>
</dbReference>
<evidence type="ECO:0000256" key="6">
    <source>
        <dbReference type="ARBA" id="ARBA00022691"/>
    </source>
</evidence>
<keyword evidence="5 9" id="KW-0808">Transferase</keyword>
<reference evidence="12" key="1">
    <citation type="submission" date="2021-01" db="EMBL/GenBank/DDBJ databases">
        <authorList>
            <person name="Corre E."/>
            <person name="Pelletier E."/>
            <person name="Niang G."/>
            <person name="Scheremetjew M."/>
            <person name="Finn R."/>
            <person name="Kale V."/>
            <person name="Holt S."/>
            <person name="Cochrane G."/>
            <person name="Meng A."/>
            <person name="Brown T."/>
            <person name="Cohen L."/>
        </authorList>
    </citation>
    <scope>NUCLEOTIDE SEQUENCE</scope>
    <source>
        <strain evidence="12">WS</strain>
    </source>
</reference>
<protein>
    <recommendedName>
        <fullName evidence="11">SAM-dependent MTase RsmB/NOP-type domain-containing protein</fullName>
    </recommendedName>
</protein>
<feature type="region of interest" description="Disordered" evidence="10">
    <location>
        <begin position="759"/>
        <end position="802"/>
    </location>
</feature>
<feature type="domain" description="SAM-dependent MTase RsmB/NOP-type" evidence="11">
    <location>
        <begin position="421"/>
        <end position="713"/>
    </location>
</feature>
<keyword evidence="6 9" id="KW-0949">S-adenosyl-L-methionine</keyword>
<feature type="compositionally biased region" description="Acidic residues" evidence="10">
    <location>
        <begin position="250"/>
        <end position="261"/>
    </location>
</feature>
<feature type="binding site" evidence="9">
    <location>
        <position position="564"/>
    </location>
    <ligand>
        <name>S-adenosyl-L-methionine</name>
        <dbReference type="ChEBI" id="CHEBI:59789"/>
    </ligand>
</feature>
<name>A0A7S1PER7_9EUKA</name>
<feature type="binding site" evidence="9">
    <location>
        <position position="582"/>
    </location>
    <ligand>
        <name>S-adenosyl-L-methionine</name>
        <dbReference type="ChEBI" id="CHEBI:59789"/>
    </ligand>
</feature>
<dbReference type="Gene3D" id="3.40.50.150">
    <property type="entry name" value="Vaccinia Virus protein VP39"/>
    <property type="match status" value="1"/>
</dbReference>
<dbReference type="InterPro" id="IPR029063">
    <property type="entry name" value="SAM-dependent_MTases_sf"/>
</dbReference>
<dbReference type="InterPro" id="IPR011023">
    <property type="entry name" value="Nop2p"/>
</dbReference>
<feature type="binding site" evidence="9">
    <location>
        <begin position="513"/>
        <end position="519"/>
    </location>
    <ligand>
        <name>S-adenosyl-L-methionine</name>
        <dbReference type="ChEBI" id="CHEBI:59789"/>
    </ligand>
</feature>
<dbReference type="InterPro" id="IPR023267">
    <property type="entry name" value="RCMT"/>
</dbReference>
<evidence type="ECO:0000256" key="9">
    <source>
        <dbReference type="PROSITE-ProRule" id="PRU01023"/>
    </source>
</evidence>
<evidence type="ECO:0000313" key="12">
    <source>
        <dbReference type="EMBL" id="CAD9078977.1"/>
    </source>
</evidence>
<dbReference type="NCBIfam" id="TIGR00446">
    <property type="entry name" value="nop2p"/>
    <property type="match status" value="1"/>
</dbReference>
<dbReference type="GO" id="GO:0003723">
    <property type="term" value="F:RNA binding"/>
    <property type="evidence" value="ECO:0007669"/>
    <property type="project" value="UniProtKB-UniRule"/>
</dbReference>
<evidence type="ECO:0000256" key="8">
    <source>
        <dbReference type="ARBA" id="ARBA00023242"/>
    </source>
</evidence>
<proteinExistence type="inferred from homology"/>
<evidence type="ECO:0000256" key="2">
    <source>
        <dbReference type="ARBA" id="ARBA00007494"/>
    </source>
</evidence>
<evidence type="ECO:0000256" key="10">
    <source>
        <dbReference type="SAM" id="MobiDB-lite"/>
    </source>
</evidence>
<dbReference type="FunFam" id="3.30.70.1170:FF:000001">
    <property type="entry name" value="Ribosomal RNA methyltransferase Nop2"/>
    <property type="match status" value="1"/>
</dbReference>
<dbReference type="Gene3D" id="3.30.70.1170">
    <property type="entry name" value="Sun protein, domain 3"/>
    <property type="match status" value="1"/>
</dbReference>
<organism evidence="12">
    <name type="scientific">Percolomonas cosmopolitus</name>
    <dbReference type="NCBI Taxonomy" id="63605"/>
    <lineage>
        <taxon>Eukaryota</taxon>
        <taxon>Discoba</taxon>
        <taxon>Heterolobosea</taxon>
        <taxon>Tetramitia</taxon>
        <taxon>Eutetramitia</taxon>
        <taxon>Percolomonadidae</taxon>
        <taxon>Percolomonas</taxon>
    </lineage>
</organism>
<dbReference type="PRINTS" id="PR02008">
    <property type="entry name" value="RCMTFAMILY"/>
</dbReference>
<dbReference type="GO" id="GO:0000470">
    <property type="term" value="P:maturation of LSU-rRNA"/>
    <property type="evidence" value="ECO:0007669"/>
    <property type="project" value="TreeGrafter"/>
</dbReference>
<feature type="compositionally biased region" description="Basic and acidic residues" evidence="10">
    <location>
        <begin position="217"/>
        <end position="236"/>
    </location>
</feature>
<keyword evidence="4 9" id="KW-0489">Methyltransferase</keyword>
<keyword evidence="7 9" id="KW-0694">RNA-binding</keyword>
<dbReference type="InterPro" id="IPR049560">
    <property type="entry name" value="MeTrfase_RsmB-F_NOP2_cat"/>
</dbReference>
<gene>
    <name evidence="12" type="ORF">PCOS0759_LOCUS2209</name>
</gene>
<accession>A0A7S1PER7</accession>
<dbReference type="GO" id="GO:0070475">
    <property type="term" value="P:rRNA base methylation"/>
    <property type="evidence" value="ECO:0007669"/>
    <property type="project" value="TreeGrafter"/>
</dbReference>
<feature type="compositionally biased region" description="Polar residues" evidence="10">
    <location>
        <begin position="207"/>
        <end position="216"/>
    </location>
</feature>
<feature type="region of interest" description="Disordered" evidence="10">
    <location>
        <begin position="1"/>
        <end position="104"/>
    </location>
</feature>
<feature type="compositionally biased region" description="Polar residues" evidence="10">
    <location>
        <begin position="41"/>
        <end position="50"/>
    </location>
</feature>
<evidence type="ECO:0000256" key="3">
    <source>
        <dbReference type="ARBA" id="ARBA00022517"/>
    </source>
</evidence>
<feature type="region of interest" description="Disordered" evidence="10">
    <location>
        <begin position="143"/>
        <end position="280"/>
    </location>
</feature>
<evidence type="ECO:0000259" key="11">
    <source>
        <dbReference type="PROSITE" id="PS51686"/>
    </source>
</evidence>
<dbReference type="SUPFAM" id="SSF53335">
    <property type="entry name" value="S-adenosyl-L-methionine-dependent methyltransferases"/>
    <property type="match status" value="1"/>
</dbReference>
<feature type="compositionally biased region" description="Polar residues" evidence="10">
    <location>
        <begin position="1"/>
        <end position="13"/>
    </location>
</feature>
<comment type="subcellular location">
    <subcellularLocation>
        <location evidence="1">Nucleus</location>
        <location evidence="1">Nucleolus</location>
    </subcellularLocation>
</comment>
<feature type="compositionally biased region" description="Basic and acidic residues" evidence="10">
    <location>
        <begin position="776"/>
        <end position="792"/>
    </location>
</feature>
<dbReference type="AlphaFoldDB" id="A0A7S1PER7"/>
<evidence type="ECO:0000256" key="4">
    <source>
        <dbReference type="ARBA" id="ARBA00022603"/>
    </source>
</evidence>
<feature type="compositionally biased region" description="Acidic residues" evidence="10">
    <location>
        <begin position="150"/>
        <end position="160"/>
    </location>
</feature>
<dbReference type="PANTHER" id="PTHR22807:SF30">
    <property type="entry name" value="28S RRNA (CYTOSINE(4447)-C(5))-METHYLTRANSFERASE-RELATED"/>
    <property type="match status" value="1"/>
</dbReference>
<dbReference type="EMBL" id="HBGD01002667">
    <property type="protein sequence ID" value="CAD9078977.1"/>
    <property type="molecule type" value="Transcribed_RNA"/>
</dbReference>
<evidence type="ECO:0000256" key="7">
    <source>
        <dbReference type="ARBA" id="ARBA00022884"/>
    </source>
</evidence>
<keyword evidence="8" id="KW-0539">Nucleus</keyword>
<evidence type="ECO:0000256" key="5">
    <source>
        <dbReference type="ARBA" id="ARBA00022679"/>
    </source>
</evidence>
<feature type="binding site" evidence="9">
    <location>
        <position position="537"/>
    </location>
    <ligand>
        <name>S-adenosyl-L-methionine</name>
        <dbReference type="ChEBI" id="CHEBI:59789"/>
    </ligand>
</feature>
<dbReference type="PROSITE" id="PS51686">
    <property type="entry name" value="SAM_MT_RSMB_NOP"/>
    <property type="match status" value="1"/>
</dbReference>